<dbReference type="InterPro" id="IPR000524">
    <property type="entry name" value="Tscrpt_reg_HTH_GntR"/>
</dbReference>
<dbReference type="GO" id="GO:0045892">
    <property type="term" value="P:negative regulation of DNA-templated transcription"/>
    <property type="evidence" value="ECO:0007669"/>
    <property type="project" value="TreeGrafter"/>
</dbReference>
<dbReference type="EMBL" id="BMMK01000076">
    <property type="protein sequence ID" value="GGM84553.1"/>
    <property type="molecule type" value="Genomic_DNA"/>
</dbReference>
<reference evidence="5" key="2">
    <citation type="submission" date="2020-09" db="EMBL/GenBank/DDBJ databases">
        <authorList>
            <person name="Sun Q."/>
            <person name="Zhou Y."/>
        </authorList>
    </citation>
    <scope>NUCLEOTIDE SEQUENCE</scope>
    <source>
        <strain evidence="5">CGMCC 4.5737</strain>
    </source>
</reference>
<reference evidence="5" key="1">
    <citation type="journal article" date="2014" name="Int. J. Syst. Evol. Microbiol.">
        <title>Complete genome sequence of Corynebacterium casei LMG S-19264T (=DSM 44701T), isolated from a smear-ripened cheese.</title>
        <authorList>
            <consortium name="US DOE Joint Genome Institute (JGI-PGF)"/>
            <person name="Walter F."/>
            <person name="Albersmeier A."/>
            <person name="Kalinowski J."/>
            <person name="Ruckert C."/>
        </authorList>
    </citation>
    <scope>NUCLEOTIDE SEQUENCE</scope>
    <source>
        <strain evidence="5">CGMCC 4.5737</strain>
    </source>
</reference>
<dbReference type="CDD" id="cd07377">
    <property type="entry name" value="WHTH_GntR"/>
    <property type="match status" value="1"/>
</dbReference>
<dbReference type="Proteomes" id="UP000637578">
    <property type="component" value="Unassembled WGS sequence"/>
</dbReference>
<dbReference type="RefSeq" id="WP_189062189.1">
    <property type="nucleotide sequence ID" value="NZ_BMMK01000076.1"/>
</dbReference>
<dbReference type="InterPro" id="IPR036388">
    <property type="entry name" value="WH-like_DNA-bd_sf"/>
</dbReference>
<evidence type="ECO:0000256" key="3">
    <source>
        <dbReference type="ARBA" id="ARBA00023163"/>
    </source>
</evidence>
<dbReference type="SUPFAM" id="SSF46785">
    <property type="entry name" value="Winged helix' DNA-binding domain"/>
    <property type="match status" value="1"/>
</dbReference>
<proteinExistence type="predicted"/>
<dbReference type="PANTHER" id="PTHR44846:SF17">
    <property type="entry name" value="GNTR-FAMILY TRANSCRIPTIONAL REGULATOR"/>
    <property type="match status" value="1"/>
</dbReference>
<feature type="domain" description="HTH gntR-type" evidence="4">
    <location>
        <begin position="10"/>
        <end position="78"/>
    </location>
</feature>
<gene>
    <name evidence="5" type="ORF">GCM10012275_64090</name>
</gene>
<dbReference type="Pfam" id="PF00392">
    <property type="entry name" value="GntR"/>
    <property type="match status" value="1"/>
</dbReference>
<dbReference type="GO" id="GO:0003677">
    <property type="term" value="F:DNA binding"/>
    <property type="evidence" value="ECO:0007669"/>
    <property type="project" value="UniProtKB-KW"/>
</dbReference>
<keyword evidence="6" id="KW-1185">Reference proteome</keyword>
<evidence type="ECO:0000313" key="6">
    <source>
        <dbReference type="Proteomes" id="UP000637578"/>
    </source>
</evidence>
<dbReference type="PROSITE" id="PS50949">
    <property type="entry name" value="HTH_GNTR"/>
    <property type="match status" value="1"/>
</dbReference>
<dbReference type="SMART" id="SM00345">
    <property type="entry name" value="HTH_GNTR"/>
    <property type="match status" value="1"/>
</dbReference>
<dbReference type="Gene3D" id="1.10.10.10">
    <property type="entry name" value="Winged helix-like DNA-binding domain superfamily/Winged helix DNA-binding domain"/>
    <property type="match status" value="1"/>
</dbReference>
<keyword evidence="2" id="KW-0238">DNA-binding</keyword>
<comment type="caution">
    <text evidence="5">The sequence shown here is derived from an EMBL/GenBank/DDBJ whole genome shotgun (WGS) entry which is preliminary data.</text>
</comment>
<evidence type="ECO:0000313" key="5">
    <source>
        <dbReference type="EMBL" id="GGM84553.1"/>
    </source>
</evidence>
<organism evidence="5 6">
    <name type="scientific">Longimycelium tulufanense</name>
    <dbReference type="NCBI Taxonomy" id="907463"/>
    <lineage>
        <taxon>Bacteria</taxon>
        <taxon>Bacillati</taxon>
        <taxon>Actinomycetota</taxon>
        <taxon>Actinomycetes</taxon>
        <taxon>Pseudonocardiales</taxon>
        <taxon>Pseudonocardiaceae</taxon>
        <taxon>Longimycelium</taxon>
    </lineage>
</organism>
<evidence type="ECO:0000259" key="4">
    <source>
        <dbReference type="PROSITE" id="PS50949"/>
    </source>
</evidence>
<name>A0A8J3CEU4_9PSEU</name>
<keyword evidence="1" id="KW-0805">Transcription regulation</keyword>
<keyword evidence="3" id="KW-0804">Transcription</keyword>
<dbReference type="PANTHER" id="PTHR44846">
    <property type="entry name" value="MANNOSYL-D-GLYCERATE TRANSPORT/METABOLISM SYSTEM REPRESSOR MNGR-RELATED"/>
    <property type="match status" value="1"/>
</dbReference>
<dbReference type="InterPro" id="IPR036390">
    <property type="entry name" value="WH_DNA-bd_sf"/>
</dbReference>
<accession>A0A8J3CEU4</accession>
<dbReference type="AlphaFoldDB" id="A0A8J3CEU4"/>
<evidence type="ECO:0000256" key="1">
    <source>
        <dbReference type="ARBA" id="ARBA00023015"/>
    </source>
</evidence>
<dbReference type="GO" id="GO:0003700">
    <property type="term" value="F:DNA-binding transcription factor activity"/>
    <property type="evidence" value="ECO:0007669"/>
    <property type="project" value="InterPro"/>
</dbReference>
<protein>
    <recommendedName>
        <fullName evidence="4">HTH gntR-type domain-containing protein</fullName>
    </recommendedName>
</protein>
<sequence length="122" mass="13234">MGKLTLDGIEPPYVQVAEDLLSGIEAGRYKPGDKLPSLKDLAEQYGVAIGTVKSALALLRDRSVIATRHGTGSFVRPDLDLSRLDTTLLRDGPSSAELEEALRLLHEINGRLIALEERLSAK</sequence>
<dbReference type="InterPro" id="IPR050679">
    <property type="entry name" value="Bact_HTH_transcr_reg"/>
</dbReference>
<evidence type="ECO:0000256" key="2">
    <source>
        <dbReference type="ARBA" id="ARBA00023125"/>
    </source>
</evidence>